<feature type="transmembrane region" description="Helical" evidence="5">
    <location>
        <begin position="20"/>
        <end position="43"/>
    </location>
</feature>
<dbReference type="KEGG" id="asau:88174668"/>
<dbReference type="GO" id="GO:0016020">
    <property type="term" value="C:membrane"/>
    <property type="evidence" value="ECO:0007669"/>
    <property type="project" value="UniProtKB-SubCell"/>
</dbReference>
<dbReference type="GO" id="GO:0005829">
    <property type="term" value="C:cytosol"/>
    <property type="evidence" value="ECO:0007669"/>
    <property type="project" value="GOC"/>
</dbReference>
<reference evidence="6 7" key="1">
    <citation type="submission" date="2023-10" db="EMBL/GenBank/DDBJ databases">
        <title>Draft Genome Sequence of Candida saopaulonensis from a very Premature Infant with Sepsis.</title>
        <authorList>
            <person name="Ning Y."/>
            <person name="Dai R."/>
            <person name="Xiao M."/>
            <person name="Xu Y."/>
            <person name="Yan Q."/>
            <person name="Zhang L."/>
        </authorList>
    </citation>
    <scope>NUCLEOTIDE SEQUENCE [LARGE SCALE GENOMIC DNA]</scope>
    <source>
        <strain evidence="6 7">19XY460</strain>
    </source>
</reference>
<evidence type="ECO:0000256" key="4">
    <source>
        <dbReference type="ARBA" id="ARBA00023136"/>
    </source>
</evidence>
<dbReference type="InterPro" id="IPR052241">
    <property type="entry name" value="SLC66/Scramblase_ANY1"/>
</dbReference>
<dbReference type="Proteomes" id="UP001338582">
    <property type="component" value="Chromosome 4"/>
</dbReference>
<evidence type="ECO:0000313" key="7">
    <source>
        <dbReference type="Proteomes" id="UP001338582"/>
    </source>
</evidence>
<dbReference type="PANTHER" id="PTHR14856">
    <property type="entry name" value="PQ-LOOP REPEAT-CONTAINING PROTEIN 1-LIKE PROTEIN"/>
    <property type="match status" value="1"/>
</dbReference>
<sequence length="324" mass="36992">MLENLLPNDYLPYLEYLPDIRVLVNVAIPLAPLYTYGTTCWGIHKRKTSVGYSIDICATMLISSILRILYYFISPYELSLLQQSVVMIAIQCVLLKVSLAYRPHTYNPDALSDTSAIWEQLETLPPITLVPALESDSVLTVSKNVLESYAKRSIQVAAIWSQYVLSLFDVYYKRPGLFWQWSLERLYWRFLQIFTISFTALTLIFRSSPLYGAAIGGIGLFVEALLPLPQIMMIHRLQSVANFKVILLVLWLSGDCLKLSYLFYGTDNVLTVFFAAAFFQMGLDLIVLAQYLHFSKQDVEMLPTYELPTIKPSQMRQTPVPSSY</sequence>
<accession>A0AAX4HCX3</accession>
<dbReference type="InterPro" id="IPR006603">
    <property type="entry name" value="PQ-loop_rpt"/>
</dbReference>
<keyword evidence="3 5" id="KW-1133">Transmembrane helix</keyword>
<name>A0AAX4HCX3_9ASCO</name>
<dbReference type="GO" id="GO:0005802">
    <property type="term" value="C:trans-Golgi network"/>
    <property type="evidence" value="ECO:0007669"/>
    <property type="project" value="TreeGrafter"/>
</dbReference>
<feature type="transmembrane region" description="Helical" evidence="5">
    <location>
        <begin position="50"/>
        <end position="73"/>
    </location>
</feature>
<evidence type="ECO:0008006" key="8">
    <source>
        <dbReference type="Google" id="ProtNLM"/>
    </source>
</evidence>
<feature type="transmembrane region" description="Helical" evidence="5">
    <location>
        <begin position="79"/>
        <end position="99"/>
    </location>
</feature>
<dbReference type="GeneID" id="88174668"/>
<organism evidence="6 7">
    <name type="scientific">Australozyma saopauloensis</name>
    <dbReference type="NCBI Taxonomy" id="291208"/>
    <lineage>
        <taxon>Eukaryota</taxon>
        <taxon>Fungi</taxon>
        <taxon>Dikarya</taxon>
        <taxon>Ascomycota</taxon>
        <taxon>Saccharomycotina</taxon>
        <taxon>Pichiomycetes</taxon>
        <taxon>Metschnikowiaceae</taxon>
        <taxon>Australozyma</taxon>
    </lineage>
</organism>
<gene>
    <name evidence="6" type="ORF">PUMCH_003605</name>
</gene>
<evidence type="ECO:0000256" key="5">
    <source>
        <dbReference type="SAM" id="Phobius"/>
    </source>
</evidence>
<dbReference type="RefSeq" id="XP_062878637.1">
    <property type="nucleotide sequence ID" value="XM_063022567.1"/>
</dbReference>
<evidence type="ECO:0000256" key="2">
    <source>
        <dbReference type="ARBA" id="ARBA00022692"/>
    </source>
</evidence>
<dbReference type="Pfam" id="PF04193">
    <property type="entry name" value="PQ-loop"/>
    <property type="match status" value="1"/>
</dbReference>
<comment type="subcellular location">
    <subcellularLocation>
        <location evidence="1">Membrane</location>
        <topology evidence="1">Multi-pass membrane protein</topology>
    </subcellularLocation>
</comment>
<dbReference type="GO" id="GO:0045332">
    <property type="term" value="P:phospholipid translocation"/>
    <property type="evidence" value="ECO:0007669"/>
    <property type="project" value="TreeGrafter"/>
</dbReference>
<dbReference type="EMBL" id="CP138897">
    <property type="protein sequence ID" value="WPK26256.1"/>
    <property type="molecule type" value="Genomic_DNA"/>
</dbReference>
<keyword evidence="4 5" id="KW-0472">Membrane</keyword>
<protein>
    <recommendedName>
        <fullName evidence="8">PQ-loop repeat-containing protein 1</fullName>
    </recommendedName>
</protein>
<evidence type="ECO:0000256" key="3">
    <source>
        <dbReference type="ARBA" id="ARBA00022989"/>
    </source>
</evidence>
<keyword evidence="2 5" id="KW-0812">Transmembrane</keyword>
<feature type="transmembrane region" description="Helical" evidence="5">
    <location>
        <begin position="270"/>
        <end position="292"/>
    </location>
</feature>
<dbReference type="PANTHER" id="PTHR14856:SF9">
    <property type="entry name" value="PQ-LOOP REPEAT-CONTAINING PROTEIN 1"/>
    <property type="match status" value="1"/>
</dbReference>
<dbReference type="GO" id="GO:0005768">
    <property type="term" value="C:endosome"/>
    <property type="evidence" value="ECO:0007669"/>
    <property type="project" value="TreeGrafter"/>
</dbReference>
<evidence type="ECO:0000313" key="6">
    <source>
        <dbReference type="EMBL" id="WPK26256.1"/>
    </source>
</evidence>
<evidence type="ECO:0000256" key="1">
    <source>
        <dbReference type="ARBA" id="ARBA00004141"/>
    </source>
</evidence>
<keyword evidence="7" id="KW-1185">Reference proteome</keyword>
<feature type="transmembrane region" description="Helical" evidence="5">
    <location>
        <begin position="245"/>
        <end position="264"/>
    </location>
</feature>
<feature type="transmembrane region" description="Helical" evidence="5">
    <location>
        <begin position="186"/>
        <end position="205"/>
    </location>
</feature>
<proteinExistence type="predicted"/>
<dbReference type="GO" id="GO:0042147">
    <property type="term" value="P:retrograde transport, endosome to Golgi"/>
    <property type="evidence" value="ECO:0007669"/>
    <property type="project" value="TreeGrafter"/>
</dbReference>
<dbReference type="AlphaFoldDB" id="A0AAX4HCX3"/>
<dbReference type="Gene3D" id="1.20.1280.290">
    <property type="match status" value="1"/>
</dbReference>
<feature type="transmembrane region" description="Helical" evidence="5">
    <location>
        <begin position="211"/>
        <end position="233"/>
    </location>
</feature>